<keyword evidence="2" id="KW-0813">Transport</keyword>
<dbReference type="Pfam" id="PF00005">
    <property type="entry name" value="ABC_tran"/>
    <property type="match status" value="1"/>
</dbReference>
<sequence>MTSEVRTIKTKKSSYLKKALQLFNDYFIHSDQKLIAWSFFIGIILCEISLFALGSLFIPWCFMGLWTAWMAKELSALLFYCGIVVLTSAVIVAVTTLKDYLAETLSIKWRVWLSSKYINKYLFGEKNYLNLSRETLHVDDPEQRIQENFKNFIRLTLSLSTGFIRSSIALPVLITLLWVVGGSVTLMILGTNIFIPGYLVWLSLLAAVIPMIITPMLGKSLPALNQQNESAEAQFRKDLEFVHNDAENIALEAGEKYHKNILDHDLEKISQNAFQRLWVNLKLNAFQLAYTHISWLFPYLFTAPVYFAGFIELAQFTQINFAISEISTALSWFFNSHSLFKEYQTSVERITELEEAFDKESSDVSKKNIHIKENHSERLTVKNLTIDYPNSSSTQHIMNNLNLEFKPGENILIKAPSGYGKSTLFKTIGGIWRYGTGEISIPPHQKTYFLPQKPSIPHDSLKAVLAYPELSNAYTDREYEEVLSAVGGNMHQFISELDKKDTWSKRLSLGQQERISFARALLKKPDWLFLDEATASLDEESEKQLYSLLKKKLPKTTVISIAHRSTVMEFHDRILTLHNPSPETSAVLSL</sequence>
<keyword evidence="7 8" id="KW-0472">Membrane</keyword>
<dbReference type="PANTHER" id="PTHR11384">
    <property type="entry name" value="ATP-BINDING CASSETTE, SUB-FAMILY D MEMBER"/>
    <property type="match status" value="1"/>
</dbReference>
<dbReference type="Pfam" id="PF06472">
    <property type="entry name" value="ABC_membrane_2"/>
    <property type="match status" value="1"/>
</dbReference>
<gene>
    <name evidence="12" type="primary">yddA_2</name>
    <name evidence="11" type="ORF">Lcin_1184</name>
    <name evidence="12" type="ORF">NCTC12438_02940</name>
</gene>
<dbReference type="Gene3D" id="1.20.1560.10">
    <property type="entry name" value="ABC transporter type 1, transmembrane domain"/>
    <property type="match status" value="1"/>
</dbReference>
<evidence type="ECO:0000256" key="7">
    <source>
        <dbReference type="ARBA" id="ARBA00023136"/>
    </source>
</evidence>
<reference evidence="12 14" key="2">
    <citation type="submission" date="2018-06" db="EMBL/GenBank/DDBJ databases">
        <authorList>
            <consortium name="Pathogen Informatics"/>
            <person name="Doyle S."/>
        </authorList>
    </citation>
    <scope>NUCLEOTIDE SEQUENCE [LARGE SCALE GENOMIC DNA]</scope>
    <source>
        <strain evidence="12 14">NCTC12438</strain>
    </source>
</reference>
<feature type="transmembrane region" description="Helical" evidence="8">
    <location>
        <begin position="198"/>
        <end position="218"/>
    </location>
</feature>
<dbReference type="OrthoDB" id="9810134at2"/>
<dbReference type="SUPFAM" id="SSF90123">
    <property type="entry name" value="ABC transporter transmembrane region"/>
    <property type="match status" value="1"/>
</dbReference>
<dbReference type="Proteomes" id="UP000255316">
    <property type="component" value="Unassembled WGS sequence"/>
</dbReference>
<evidence type="ECO:0000313" key="12">
    <source>
        <dbReference type="EMBL" id="STX36308.1"/>
    </source>
</evidence>
<dbReference type="SMART" id="SM00382">
    <property type="entry name" value="AAA"/>
    <property type="match status" value="1"/>
</dbReference>
<dbReference type="GO" id="GO:0016887">
    <property type="term" value="F:ATP hydrolysis activity"/>
    <property type="evidence" value="ECO:0007669"/>
    <property type="project" value="InterPro"/>
</dbReference>
<feature type="transmembrane region" description="Helical" evidence="8">
    <location>
        <begin position="74"/>
        <end position="97"/>
    </location>
</feature>
<dbReference type="PROSITE" id="PS50929">
    <property type="entry name" value="ABC_TM1F"/>
    <property type="match status" value="1"/>
</dbReference>
<keyword evidence="6 8" id="KW-1133">Transmembrane helix</keyword>
<evidence type="ECO:0000259" key="9">
    <source>
        <dbReference type="PROSITE" id="PS50893"/>
    </source>
</evidence>
<feature type="domain" description="ABC transmembrane type-1" evidence="10">
    <location>
        <begin position="50"/>
        <end position="336"/>
    </location>
</feature>
<keyword evidence="4" id="KW-0547">Nucleotide-binding</keyword>
<dbReference type="SUPFAM" id="SSF52540">
    <property type="entry name" value="P-loop containing nucleoside triphosphate hydrolases"/>
    <property type="match status" value="1"/>
</dbReference>
<comment type="subcellular location">
    <subcellularLocation>
        <location evidence="1">Cell membrane</location>
        <topology evidence="1">Multi-pass membrane protein</topology>
    </subcellularLocation>
</comment>
<organism evidence="12 14">
    <name type="scientific">Legionella cincinnatiensis</name>
    <dbReference type="NCBI Taxonomy" id="28085"/>
    <lineage>
        <taxon>Bacteria</taxon>
        <taxon>Pseudomonadati</taxon>
        <taxon>Pseudomonadota</taxon>
        <taxon>Gammaproteobacteria</taxon>
        <taxon>Legionellales</taxon>
        <taxon>Legionellaceae</taxon>
        <taxon>Legionella</taxon>
    </lineage>
</organism>
<reference evidence="11 13" key="1">
    <citation type="submission" date="2015-11" db="EMBL/GenBank/DDBJ databases">
        <title>Genomic analysis of 38 Legionella species identifies large and diverse effector repertoires.</title>
        <authorList>
            <person name="Burstein D."/>
            <person name="Amaro F."/>
            <person name="Zusman T."/>
            <person name="Lifshitz Z."/>
            <person name="Cohen O."/>
            <person name="Gilbert J.A."/>
            <person name="Pupko T."/>
            <person name="Shuman H.A."/>
            <person name="Segal G."/>
        </authorList>
    </citation>
    <scope>NUCLEOTIDE SEQUENCE [LARGE SCALE GENOMIC DNA]</scope>
    <source>
        <strain evidence="11 13">CDC#72-OH-14</strain>
    </source>
</reference>
<dbReference type="GO" id="GO:0140359">
    <property type="term" value="F:ABC-type transporter activity"/>
    <property type="evidence" value="ECO:0007669"/>
    <property type="project" value="InterPro"/>
</dbReference>
<dbReference type="CDD" id="cd03223">
    <property type="entry name" value="ABCD_peroxisomal_ALDP"/>
    <property type="match status" value="1"/>
</dbReference>
<accession>A0A378IM34</accession>
<keyword evidence="13" id="KW-1185">Reference proteome</keyword>
<dbReference type="Proteomes" id="UP000054854">
    <property type="component" value="Unassembled WGS sequence"/>
</dbReference>
<dbReference type="Gene3D" id="3.40.50.300">
    <property type="entry name" value="P-loop containing nucleotide triphosphate hydrolases"/>
    <property type="match status" value="1"/>
</dbReference>
<dbReference type="EMBL" id="UGNX01000001">
    <property type="protein sequence ID" value="STX36308.1"/>
    <property type="molecule type" value="Genomic_DNA"/>
</dbReference>
<evidence type="ECO:0000256" key="5">
    <source>
        <dbReference type="ARBA" id="ARBA00022840"/>
    </source>
</evidence>
<evidence type="ECO:0000313" key="11">
    <source>
        <dbReference type="EMBL" id="KTC89269.1"/>
    </source>
</evidence>
<dbReference type="InterPro" id="IPR003593">
    <property type="entry name" value="AAA+_ATPase"/>
</dbReference>
<protein>
    <submittedName>
        <fullName evidence="12">ABC transporter</fullName>
    </submittedName>
</protein>
<evidence type="ECO:0000256" key="4">
    <source>
        <dbReference type="ARBA" id="ARBA00022741"/>
    </source>
</evidence>
<dbReference type="InterPro" id="IPR027417">
    <property type="entry name" value="P-loop_NTPase"/>
</dbReference>
<dbReference type="GO" id="GO:0005886">
    <property type="term" value="C:plasma membrane"/>
    <property type="evidence" value="ECO:0007669"/>
    <property type="project" value="UniProtKB-SubCell"/>
</dbReference>
<feature type="domain" description="ABC transporter" evidence="9">
    <location>
        <begin position="379"/>
        <end position="590"/>
    </location>
</feature>
<dbReference type="EMBL" id="LNXX01000009">
    <property type="protein sequence ID" value="KTC89269.1"/>
    <property type="molecule type" value="Genomic_DNA"/>
</dbReference>
<evidence type="ECO:0000313" key="14">
    <source>
        <dbReference type="Proteomes" id="UP000255316"/>
    </source>
</evidence>
<evidence type="ECO:0000256" key="1">
    <source>
        <dbReference type="ARBA" id="ARBA00004651"/>
    </source>
</evidence>
<dbReference type="InterPro" id="IPR050835">
    <property type="entry name" value="ABC_transporter_sub-D"/>
</dbReference>
<evidence type="ECO:0000256" key="2">
    <source>
        <dbReference type="ARBA" id="ARBA00022448"/>
    </source>
</evidence>
<evidence type="ECO:0000256" key="6">
    <source>
        <dbReference type="ARBA" id="ARBA00022989"/>
    </source>
</evidence>
<feature type="transmembrane region" description="Helical" evidence="8">
    <location>
        <begin position="34"/>
        <end position="62"/>
    </location>
</feature>
<dbReference type="PROSITE" id="PS50893">
    <property type="entry name" value="ABC_TRANSPORTER_2"/>
    <property type="match status" value="1"/>
</dbReference>
<dbReference type="InterPro" id="IPR011527">
    <property type="entry name" value="ABC1_TM_dom"/>
</dbReference>
<proteinExistence type="predicted"/>
<dbReference type="STRING" id="28085.Lcin_1184"/>
<evidence type="ECO:0000256" key="3">
    <source>
        <dbReference type="ARBA" id="ARBA00022692"/>
    </source>
</evidence>
<evidence type="ECO:0000313" key="13">
    <source>
        <dbReference type="Proteomes" id="UP000054854"/>
    </source>
</evidence>
<dbReference type="GO" id="GO:0005524">
    <property type="term" value="F:ATP binding"/>
    <property type="evidence" value="ECO:0007669"/>
    <property type="project" value="UniProtKB-KW"/>
</dbReference>
<evidence type="ECO:0000259" key="10">
    <source>
        <dbReference type="PROSITE" id="PS50929"/>
    </source>
</evidence>
<keyword evidence="3 8" id="KW-0812">Transmembrane</keyword>
<feature type="transmembrane region" description="Helical" evidence="8">
    <location>
        <begin position="168"/>
        <end position="189"/>
    </location>
</feature>
<dbReference type="PANTHER" id="PTHR11384:SF59">
    <property type="entry name" value="LYSOSOMAL COBALAMIN TRANSPORTER ABCD4"/>
    <property type="match status" value="1"/>
</dbReference>
<dbReference type="AlphaFoldDB" id="A0A378IM34"/>
<dbReference type="InterPro" id="IPR036640">
    <property type="entry name" value="ABC1_TM_sf"/>
</dbReference>
<dbReference type="InterPro" id="IPR003439">
    <property type="entry name" value="ABC_transporter-like_ATP-bd"/>
</dbReference>
<dbReference type="RefSeq" id="WP_058464393.1">
    <property type="nucleotide sequence ID" value="NZ_CAAAHQ010000039.1"/>
</dbReference>
<keyword evidence="5" id="KW-0067">ATP-binding</keyword>
<evidence type="ECO:0000256" key="8">
    <source>
        <dbReference type="SAM" id="Phobius"/>
    </source>
</evidence>
<name>A0A378IM34_9GAMM</name>